<keyword evidence="2 6" id="KW-0805">Transcription regulation</keyword>
<comment type="subcellular location">
    <subcellularLocation>
        <location evidence="6">Nucleus</location>
    </subcellularLocation>
</comment>
<dbReference type="Proteomes" id="UP000827889">
    <property type="component" value="Chromosome 7"/>
</dbReference>
<dbReference type="InterPro" id="IPR015633">
    <property type="entry name" value="E2F"/>
</dbReference>
<dbReference type="AlphaFoldDB" id="A0A8B8NGB3"/>
<evidence type="ECO:0000259" key="8">
    <source>
        <dbReference type="SMART" id="SM01372"/>
    </source>
</evidence>
<keyword evidence="9" id="KW-1185">Reference proteome</keyword>
<organism evidence="9 10">
    <name type="scientific">Rhodamnia argentea</name>
    <dbReference type="NCBI Taxonomy" id="178133"/>
    <lineage>
        <taxon>Eukaryota</taxon>
        <taxon>Viridiplantae</taxon>
        <taxon>Streptophyta</taxon>
        <taxon>Embryophyta</taxon>
        <taxon>Tracheophyta</taxon>
        <taxon>Spermatophyta</taxon>
        <taxon>Magnoliopsida</taxon>
        <taxon>eudicotyledons</taxon>
        <taxon>Gunneridae</taxon>
        <taxon>Pentapetalae</taxon>
        <taxon>rosids</taxon>
        <taxon>malvids</taxon>
        <taxon>Myrtales</taxon>
        <taxon>Myrtaceae</taxon>
        <taxon>Myrtoideae</taxon>
        <taxon>Myrteae</taxon>
        <taxon>Australasian group</taxon>
        <taxon>Rhodamnia</taxon>
    </lineage>
</organism>
<dbReference type="GeneID" id="115734751"/>
<feature type="compositionally biased region" description="Polar residues" evidence="7">
    <location>
        <begin position="133"/>
        <end position="143"/>
    </location>
</feature>
<dbReference type="Gene3D" id="1.10.10.10">
    <property type="entry name" value="Winged helix-like DNA-binding domain superfamily/Winged helix DNA-binding domain"/>
    <property type="match status" value="2"/>
</dbReference>
<dbReference type="GO" id="GO:0000978">
    <property type="term" value="F:RNA polymerase II cis-regulatory region sequence-specific DNA binding"/>
    <property type="evidence" value="ECO:0007669"/>
    <property type="project" value="InterPro"/>
</dbReference>
<name>A0A8B8NGB3_9MYRT</name>
<dbReference type="GO" id="GO:0090575">
    <property type="term" value="C:RNA polymerase II transcription regulator complex"/>
    <property type="evidence" value="ECO:0007669"/>
    <property type="project" value="TreeGrafter"/>
</dbReference>
<feature type="compositionally biased region" description="Basic and acidic residues" evidence="7">
    <location>
        <begin position="300"/>
        <end position="314"/>
    </location>
</feature>
<evidence type="ECO:0000256" key="6">
    <source>
        <dbReference type="RuleBase" id="RU003796"/>
    </source>
</evidence>
<dbReference type="GO" id="GO:0000981">
    <property type="term" value="F:DNA-binding transcription factor activity, RNA polymerase II-specific"/>
    <property type="evidence" value="ECO:0007669"/>
    <property type="project" value="TreeGrafter"/>
</dbReference>
<evidence type="ECO:0000256" key="7">
    <source>
        <dbReference type="SAM" id="MobiDB-lite"/>
    </source>
</evidence>
<dbReference type="InterPro" id="IPR003316">
    <property type="entry name" value="E2F_WHTH_DNA-bd_dom"/>
</dbReference>
<evidence type="ECO:0000256" key="3">
    <source>
        <dbReference type="ARBA" id="ARBA00023125"/>
    </source>
</evidence>
<dbReference type="InterPro" id="IPR036388">
    <property type="entry name" value="WH-like_DNA-bd_sf"/>
</dbReference>
<feature type="region of interest" description="Disordered" evidence="7">
    <location>
        <begin position="300"/>
        <end position="330"/>
    </location>
</feature>
<keyword evidence="6" id="KW-0539">Nucleus</keyword>
<protein>
    <submittedName>
        <fullName evidence="10">E2F transcription factor-like E2FE isoform X1</fullName>
    </submittedName>
</protein>
<feature type="domain" description="E2F/DP family winged-helix DNA-binding" evidence="8">
    <location>
        <begin position="158"/>
        <end position="238"/>
    </location>
</feature>
<reference evidence="10" key="1">
    <citation type="submission" date="2025-08" db="UniProtKB">
        <authorList>
            <consortium name="RefSeq"/>
        </authorList>
    </citation>
    <scope>IDENTIFICATION</scope>
    <source>
        <tissue evidence="10">Leaf</tissue>
    </source>
</reference>
<gene>
    <name evidence="10" type="primary">LOC115734751</name>
</gene>
<comment type="similarity">
    <text evidence="1 6">Belongs to the E2F/DP family.</text>
</comment>
<dbReference type="PANTHER" id="PTHR12081">
    <property type="entry name" value="TRANSCRIPTION FACTOR E2F"/>
    <property type="match status" value="1"/>
</dbReference>
<dbReference type="SMART" id="SM01372">
    <property type="entry name" value="E2F_TDP"/>
    <property type="match status" value="2"/>
</dbReference>
<evidence type="ECO:0000313" key="9">
    <source>
        <dbReference type="Proteomes" id="UP000827889"/>
    </source>
</evidence>
<feature type="region of interest" description="Disordered" evidence="7">
    <location>
        <begin position="119"/>
        <end position="155"/>
    </location>
</feature>
<sequence>MASNAIPTVNPSESLQKLPSYSRKQKSLGLLCTNFLGLYDREGVDLIGLDEAASRLGVERRRIYDIVNVLESIGVLARKAKNQYTWKGLGGIPNALKKLKEEGLRENFSISNFASYNRVSDDEEDDEVYSDPNMGSQEDQSNPAPVLKATGSATTDNRREKSLGLLTRNFVKIFICSNVSVFSLDEAAKILLGDGQSSIMRSTKVRRLYDIANVLASMNLIEKTHTTDTRKNAFRWLGLREKWTGSVDALISDDPKKRMFGTEITNTDFKRNKMSPLVEGVSNFNSNVQKKSKNERLIKELSRSKSEQDSKENAKSYQFGPFAPHDIPKDIASRTDNRRARQPHDWESLASAYSPQYHNQALRDLFGHYSEAWKSWFSEVDGKSRSSANT</sequence>
<evidence type="ECO:0000256" key="5">
    <source>
        <dbReference type="ARBA" id="ARBA00023306"/>
    </source>
</evidence>
<dbReference type="KEGG" id="rarg:115734751"/>
<dbReference type="RefSeq" id="XP_030521510.2">
    <property type="nucleotide sequence ID" value="XM_030665650.2"/>
</dbReference>
<accession>A0A8B8NGB3</accession>
<feature type="domain" description="E2F/DP family winged-helix DNA-binding" evidence="8">
    <location>
        <begin position="23"/>
        <end position="88"/>
    </location>
</feature>
<keyword evidence="4 6" id="KW-0804">Transcription</keyword>
<evidence type="ECO:0000256" key="1">
    <source>
        <dbReference type="ARBA" id="ARBA00010940"/>
    </source>
</evidence>
<dbReference type="SUPFAM" id="SSF46785">
    <property type="entry name" value="Winged helix' DNA-binding domain"/>
    <property type="match status" value="2"/>
</dbReference>
<evidence type="ECO:0000256" key="4">
    <source>
        <dbReference type="ARBA" id="ARBA00023163"/>
    </source>
</evidence>
<evidence type="ECO:0000313" key="10">
    <source>
        <dbReference type="RefSeq" id="XP_030521510.2"/>
    </source>
</evidence>
<proteinExistence type="inferred from homology"/>
<keyword evidence="5" id="KW-0131">Cell cycle</keyword>
<keyword evidence="3 6" id="KW-0238">DNA-binding</keyword>
<evidence type="ECO:0000256" key="2">
    <source>
        <dbReference type="ARBA" id="ARBA00023015"/>
    </source>
</evidence>
<dbReference type="Pfam" id="PF02319">
    <property type="entry name" value="WHD_E2F_TDP"/>
    <property type="match status" value="2"/>
</dbReference>
<dbReference type="InterPro" id="IPR036390">
    <property type="entry name" value="WH_DNA-bd_sf"/>
</dbReference>
<dbReference type="PANTHER" id="PTHR12081:SF106">
    <property type="entry name" value="E2F TRANSCRIPTION FACTOR-LIKE E2FE"/>
    <property type="match status" value="1"/>
</dbReference>